<dbReference type="Proteomes" id="UP000663760">
    <property type="component" value="Chromosome 1"/>
</dbReference>
<feature type="transmembrane region" description="Helical" evidence="1">
    <location>
        <begin position="85"/>
        <end position="107"/>
    </location>
</feature>
<proteinExistence type="predicted"/>
<keyword evidence="1" id="KW-1133">Transmembrane helix</keyword>
<reference evidence="2" key="1">
    <citation type="submission" date="2020-02" db="EMBL/GenBank/DDBJ databases">
        <authorList>
            <person name="Scholz U."/>
            <person name="Mascher M."/>
            <person name="Fiebig A."/>
        </authorList>
    </citation>
    <scope>NUCLEOTIDE SEQUENCE</scope>
</reference>
<evidence type="ECO:0000256" key="1">
    <source>
        <dbReference type="SAM" id="Phobius"/>
    </source>
</evidence>
<dbReference type="AlphaFoldDB" id="A0A7I8JVW2"/>
<keyword evidence="1" id="KW-0812">Transmembrane</keyword>
<keyword evidence="3" id="KW-1185">Reference proteome</keyword>
<organism evidence="2 3">
    <name type="scientific">Spirodela intermedia</name>
    <name type="common">Intermediate duckweed</name>
    <dbReference type="NCBI Taxonomy" id="51605"/>
    <lineage>
        <taxon>Eukaryota</taxon>
        <taxon>Viridiplantae</taxon>
        <taxon>Streptophyta</taxon>
        <taxon>Embryophyta</taxon>
        <taxon>Tracheophyta</taxon>
        <taxon>Spermatophyta</taxon>
        <taxon>Magnoliopsida</taxon>
        <taxon>Liliopsida</taxon>
        <taxon>Araceae</taxon>
        <taxon>Lemnoideae</taxon>
        <taxon>Spirodela</taxon>
    </lineage>
</organism>
<gene>
    <name evidence="2" type="ORF">SI8410_01000228</name>
</gene>
<feature type="transmembrane region" description="Helical" evidence="1">
    <location>
        <begin position="45"/>
        <end position="64"/>
    </location>
</feature>
<evidence type="ECO:0000313" key="3">
    <source>
        <dbReference type="Proteomes" id="UP000663760"/>
    </source>
</evidence>
<keyword evidence="1" id="KW-0472">Membrane</keyword>
<accession>A0A7I8JVW2</accession>
<dbReference type="EMBL" id="LR746264">
    <property type="protein sequence ID" value="CAA7387899.1"/>
    <property type="molecule type" value="Genomic_DNA"/>
</dbReference>
<evidence type="ECO:0000313" key="2">
    <source>
        <dbReference type="EMBL" id="CAA7387899.1"/>
    </source>
</evidence>
<name>A0A7I8JVW2_SPIIN</name>
<sequence length="138" mass="14491">MDFAGGRLGHLLHIFGAVGGVQPEASTVVAAAAAAAPHPTDHDWILPFSVVIVLLACILSFTVLRCRQCKSDPAGGDGLAMDNECLIASVMLVLLVVAFLGSFYYYYCFQGGCFSRASPVSTAAAPPAGRKFMMTMTT</sequence>
<protein>
    <submittedName>
        <fullName evidence="2">Uncharacterized protein</fullName>
    </submittedName>
</protein>